<evidence type="ECO:0000313" key="2">
    <source>
        <dbReference type="EMBL" id="WSD20852.1"/>
    </source>
</evidence>
<evidence type="ECO:0008006" key="4">
    <source>
        <dbReference type="Google" id="ProtNLM"/>
    </source>
</evidence>
<evidence type="ECO:0000256" key="1">
    <source>
        <dbReference type="SAM" id="MobiDB-lite"/>
    </source>
</evidence>
<dbReference type="EMBL" id="CP109135">
    <property type="protein sequence ID" value="WSD20852.1"/>
    <property type="molecule type" value="Genomic_DNA"/>
</dbReference>
<organism evidence="2 3">
    <name type="scientific">Streptomyces phaeochromogenes</name>
    <dbReference type="NCBI Taxonomy" id="1923"/>
    <lineage>
        <taxon>Bacteria</taxon>
        <taxon>Bacillati</taxon>
        <taxon>Actinomycetota</taxon>
        <taxon>Actinomycetes</taxon>
        <taxon>Kitasatosporales</taxon>
        <taxon>Streptomycetaceae</taxon>
        <taxon>Streptomyces</taxon>
        <taxon>Streptomyces phaeochromogenes group</taxon>
    </lineage>
</organism>
<feature type="compositionally biased region" description="Low complexity" evidence="1">
    <location>
        <begin position="102"/>
        <end position="114"/>
    </location>
</feature>
<reference evidence="2 3" key="1">
    <citation type="submission" date="2022-10" db="EMBL/GenBank/DDBJ databases">
        <title>The complete genomes of actinobacterial strains from the NBC collection.</title>
        <authorList>
            <person name="Joergensen T.S."/>
            <person name="Alvarez Arevalo M."/>
            <person name="Sterndorff E.B."/>
            <person name="Faurdal D."/>
            <person name="Vuksanovic O."/>
            <person name="Mourched A.-S."/>
            <person name="Charusanti P."/>
            <person name="Shaw S."/>
            <person name="Blin K."/>
            <person name="Weber T."/>
        </authorList>
    </citation>
    <scope>NUCLEOTIDE SEQUENCE [LARGE SCALE GENOMIC DNA]</scope>
    <source>
        <strain evidence="2 3">NBC 01752</strain>
    </source>
</reference>
<dbReference type="PANTHER" id="PTHR33498">
    <property type="entry name" value="TRANSPOSASE FOR INSERTION SEQUENCE ELEMENT IS1557"/>
    <property type="match status" value="1"/>
</dbReference>
<gene>
    <name evidence="2" type="ORF">OHB35_50630</name>
</gene>
<evidence type="ECO:0000313" key="3">
    <source>
        <dbReference type="Proteomes" id="UP001340816"/>
    </source>
</evidence>
<dbReference type="PANTHER" id="PTHR33498:SF1">
    <property type="entry name" value="TRANSPOSASE FOR INSERTION SEQUENCE ELEMENT IS1557"/>
    <property type="match status" value="1"/>
</dbReference>
<accession>A0ABZ1HTJ2</accession>
<dbReference type="RefSeq" id="WP_326762452.1">
    <property type="nucleotide sequence ID" value="NZ_CP109135.1"/>
</dbReference>
<feature type="region of interest" description="Disordered" evidence="1">
    <location>
        <begin position="98"/>
        <end position="121"/>
    </location>
</feature>
<protein>
    <recommendedName>
        <fullName evidence="4">Transposase</fullName>
    </recommendedName>
</protein>
<proteinExistence type="predicted"/>
<dbReference type="InterPro" id="IPR047951">
    <property type="entry name" value="Transpos_ISL3"/>
</dbReference>
<keyword evidence="3" id="KW-1185">Reference proteome</keyword>
<sequence>MGLTLAGRADARMADAFGSPVSRALLRLIAALPDPPAATPRVVRMDEYAQRKGHVYGTVLVEIETQTPRPVDLPPDREAETPTAWLAERPGIEIICRDRAPSRAAPTSPPGRRSMAPWHNLGPHLDRANPLVEAPDRYRAMDDRSALKVCIVF</sequence>
<name>A0ABZ1HTJ2_STRPH</name>
<dbReference type="Proteomes" id="UP001340816">
    <property type="component" value="Chromosome"/>
</dbReference>